<evidence type="ECO:0000313" key="3">
    <source>
        <dbReference type="Proteomes" id="UP001302321"/>
    </source>
</evidence>
<accession>A0AAN6WFA8</accession>
<protein>
    <submittedName>
        <fullName evidence="2">Uncharacterized protein</fullName>
    </submittedName>
</protein>
<reference evidence="2" key="1">
    <citation type="journal article" date="2023" name="Mol. Phylogenet. Evol.">
        <title>Genome-scale phylogeny and comparative genomics of the fungal order Sordariales.</title>
        <authorList>
            <person name="Hensen N."/>
            <person name="Bonometti L."/>
            <person name="Westerberg I."/>
            <person name="Brannstrom I.O."/>
            <person name="Guillou S."/>
            <person name="Cros-Aarteil S."/>
            <person name="Calhoun S."/>
            <person name="Haridas S."/>
            <person name="Kuo A."/>
            <person name="Mondo S."/>
            <person name="Pangilinan J."/>
            <person name="Riley R."/>
            <person name="LaButti K."/>
            <person name="Andreopoulos B."/>
            <person name="Lipzen A."/>
            <person name="Chen C."/>
            <person name="Yan M."/>
            <person name="Daum C."/>
            <person name="Ng V."/>
            <person name="Clum A."/>
            <person name="Steindorff A."/>
            <person name="Ohm R.A."/>
            <person name="Martin F."/>
            <person name="Silar P."/>
            <person name="Natvig D.O."/>
            <person name="Lalanne C."/>
            <person name="Gautier V."/>
            <person name="Ament-Velasquez S.L."/>
            <person name="Kruys A."/>
            <person name="Hutchinson M.I."/>
            <person name="Powell A.J."/>
            <person name="Barry K."/>
            <person name="Miller A.N."/>
            <person name="Grigoriev I.V."/>
            <person name="Debuchy R."/>
            <person name="Gladieux P."/>
            <person name="Hiltunen Thoren M."/>
            <person name="Johannesson H."/>
        </authorList>
    </citation>
    <scope>NUCLEOTIDE SEQUENCE</scope>
    <source>
        <strain evidence="2">CBS 892.96</strain>
    </source>
</reference>
<keyword evidence="3" id="KW-1185">Reference proteome</keyword>
<reference evidence="2" key="2">
    <citation type="submission" date="2023-05" db="EMBL/GenBank/DDBJ databases">
        <authorList>
            <consortium name="Lawrence Berkeley National Laboratory"/>
            <person name="Steindorff A."/>
            <person name="Hensen N."/>
            <person name="Bonometti L."/>
            <person name="Westerberg I."/>
            <person name="Brannstrom I.O."/>
            <person name="Guillou S."/>
            <person name="Cros-Aarteil S."/>
            <person name="Calhoun S."/>
            <person name="Haridas S."/>
            <person name="Kuo A."/>
            <person name="Mondo S."/>
            <person name="Pangilinan J."/>
            <person name="Riley R."/>
            <person name="Labutti K."/>
            <person name="Andreopoulos B."/>
            <person name="Lipzen A."/>
            <person name="Chen C."/>
            <person name="Yanf M."/>
            <person name="Daum C."/>
            <person name="Ng V."/>
            <person name="Clum A."/>
            <person name="Ohm R."/>
            <person name="Martin F."/>
            <person name="Silar P."/>
            <person name="Natvig D."/>
            <person name="Lalanne C."/>
            <person name="Gautier V."/>
            <person name="Ament-Velasquez S.L."/>
            <person name="Kruys A."/>
            <person name="Hutchinson M.I."/>
            <person name="Powell A.J."/>
            <person name="Barry K."/>
            <person name="Miller A.N."/>
            <person name="Grigoriev I.V."/>
            <person name="Debuchy R."/>
            <person name="Gladieux P."/>
            <person name="Thoren M.H."/>
            <person name="Johannesson H."/>
        </authorList>
    </citation>
    <scope>NUCLEOTIDE SEQUENCE</scope>
    <source>
        <strain evidence="2">CBS 892.96</strain>
    </source>
</reference>
<organism evidence="2 3">
    <name type="scientific">Triangularia setosa</name>
    <dbReference type="NCBI Taxonomy" id="2587417"/>
    <lineage>
        <taxon>Eukaryota</taxon>
        <taxon>Fungi</taxon>
        <taxon>Dikarya</taxon>
        <taxon>Ascomycota</taxon>
        <taxon>Pezizomycotina</taxon>
        <taxon>Sordariomycetes</taxon>
        <taxon>Sordariomycetidae</taxon>
        <taxon>Sordariales</taxon>
        <taxon>Podosporaceae</taxon>
        <taxon>Triangularia</taxon>
    </lineage>
</organism>
<dbReference type="Proteomes" id="UP001302321">
    <property type="component" value="Unassembled WGS sequence"/>
</dbReference>
<sequence length="371" mass="40246">MNNSGPTSLGAANEASLSERHQKRRRADCSPSPSPTQQAPPSGPGQTPLSSLTRLSRGGRPDGQTSISEFSSQINPKAPKRGWQTRRLLQQIPGPKEKEAVSIFSIDKSGFIGEKVAINVIYEDNLQQSLLSSSVVRCLGMDSEDLPVKRCAFFSESSGLIHPQQYVEVAMEQVDMDSGGRKSQLGDMLVVDSARFKPGVHAVLRRDFFERGTRERLTSRGSERNTYQPRAADPYLFAQSVPSSTQSNSEMSGHTGNSFVYTATSSMGRSFDEELRIRPNYNPQNAYTGMPMLTTPTNLQPQGYSAGSMALPGNFAQGMHPQMLDPSLIAADISPLADPNLMTYSGGQSATSSYWPSGPDWPTSGPGPSFQ</sequence>
<comment type="caution">
    <text evidence="2">The sequence shown here is derived from an EMBL/GenBank/DDBJ whole genome shotgun (WGS) entry which is preliminary data.</text>
</comment>
<feature type="region of interest" description="Disordered" evidence="1">
    <location>
        <begin position="1"/>
        <end position="83"/>
    </location>
</feature>
<feature type="compositionally biased region" description="Polar residues" evidence="1">
    <location>
        <begin position="63"/>
        <end position="75"/>
    </location>
</feature>
<evidence type="ECO:0000313" key="2">
    <source>
        <dbReference type="EMBL" id="KAK4180091.1"/>
    </source>
</evidence>
<gene>
    <name evidence="2" type="ORF">QBC36DRAFT_178467</name>
</gene>
<dbReference type="AlphaFoldDB" id="A0AAN6WFA8"/>
<feature type="region of interest" description="Disordered" evidence="1">
    <location>
        <begin position="344"/>
        <end position="371"/>
    </location>
</feature>
<proteinExistence type="predicted"/>
<feature type="compositionally biased region" description="Low complexity" evidence="1">
    <location>
        <begin position="35"/>
        <end position="48"/>
    </location>
</feature>
<feature type="compositionally biased region" description="Polar residues" evidence="1">
    <location>
        <begin position="344"/>
        <end position="355"/>
    </location>
</feature>
<dbReference type="EMBL" id="MU866104">
    <property type="protein sequence ID" value="KAK4180091.1"/>
    <property type="molecule type" value="Genomic_DNA"/>
</dbReference>
<name>A0AAN6WFA8_9PEZI</name>
<evidence type="ECO:0000256" key="1">
    <source>
        <dbReference type="SAM" id="MobiDB-lite"/>
    </source>
</evidence>